<evidence type="ECO:0000256" key="1">
    <source>
        <dbReference type="SAM" id="SignalP"/>
    </source>
</evidence>
<protein>
    <submittedName>
        <fullName evidence="4">Alpha-glucosidase</fullName>
        <ecNumber evidence="4">3.2.1.20</ecNumber>
    </submittedName>
</protein>
<dbReference type="SUPFAM" id="SSF48208">
    <property type="entry name" value="Six-hairpin glycosidases"/>
    <property type="match status" value="1"/>
</dbReference>
<dbReference type="GO" id="GO:0004558">
    <property type="term" value="F:alpha-1,4-glucosidase activity"/>
    <property type="evidence" value="ECO:0007669"/>
    <property type="project" value="UniProtKB-EC"/>
</dbReference>
<feature type="domain" description="Mannosylglycerate hydrolase MGH1-like glycoside hydrolase" evidence="3">
    <location>
        <begin position="325"/>
        <end position="748"/>
    </location>
</feature>
<sequence>MRLVTSLLLLLISPFVSAKWQNVIDRLGEPTVSRPTDKYGHSPFNPLFDEGAWHGHLLPRSDAELGGFPGSPIIFEEYLFYLNEHFDRLSLYHNNQRIPLKADVQSEPGLLTQHLYAQGVDVTLTLRFVDERTSLLKTVITTAFPLTLVFDGKLIQHYEANKPLTELFPTFNPHYVQTQSGLEVQFGRVRSPWQLMSSGTNRYVMQKTLPMNIEINGNSFRATSHIEKSQTFYTTYQYFHNATEQMAHQTKTAQILHSPDTYLSQSELRWQRYLSPVAHYSGDKARMLVKAIETLIANWRSPAGDISTDTVSPSVTARWFSGNLTWPWDSWKQAYALAYFHPSLAKNNIDTVFNAQIQPSDPLRPQDAGMLPDLIGFNKSPERGGDGGNWSERNSKPSLAAWSVFQVYEQSGDKVWLAKLYPKLKAYRQWWLTNRDHNHNGVPEYGATVDKAHNNDKGELLFTIEQHGQKVTQYGLTRYMKANAKQQPVEVPAQTAASWESGRDDAANFGFISQEQLTQYIAKGGKARDWHVDFGENRDEKGNLLGFSLLQESVDQASYMVSDNRYLAKIAKTLGYDSEATYFQQQAETLSLYIQTCMFDPLSGYFYDIRLEATPLENGCAGKPITVRGKGPEGWSPLFNQVATPQQAKRVRDTMMSKTQFNTYVPLPTAALSNPAFGPDIYWRGRVWLDQFYFGVKGLSYYGYNDEARQLTDTLLVHAHGLSGNAPIRENYHPLNGEQQGAPNFSWSAAHLYLLLTEF</sequence>
<dbReference type="EMBL" id="CP072133">
    <property type="protein sequence ID" value="QTH72076.1"/>
    <property type="molecule type" value="Genomic_DNA"/>
</dbReference>
<evidence type="ECO:0000313" key="4">
    <source>
        <dbReference type="EMBL" id="QTH72076.1"/>
    </source>
</evidence>
<dbReference type="InterPro" id="IPR008928">
    <property type="entry name" value="6-hairpin_glycosidase_sf"/>
</dbReference>
<organism evidence="4 5">
    <name type="scientific">Pseudoalteromonas xiamenensis</name>
    <dbReference type="NCBI Taxonomy" id="882626"/>
    <lineage>
        <taxon>Bacteria</taxon>
        <taxon>Pseudomonadati</taxon>
        <taxon>Pseudomonadota</taxon>
        <taxon>Gammaproteobacteria</taxon>
        <taxon>Alteromonadales</taxon>
        <taxon>Pseudoalteromonadaceae</taxon>
        <taxon>Pseudoalteromonas</taxon>
    </lineage>
</organism>
<feature type="signal peptide" evidence="1">
    <location>
        <begin position="1"/>
        <end position="18"/>
    </location>
</feature>
<evidence type="ECO:0000313" key="5">
    <source>
        <dbReference type="Proteomes" id="UP000664904"/>
    </source>
</evidence>
<evidence type="ECO:0000259" key="3">
    <source>
        <dbReference type="Pfam" id="PF22422"/>
    </source>
</evidence>
<dbReference type="Pfam" id="PF22422">
    <property type="entry name" value="MGH1-like_GH"/>
    <property type="match status" value="1"/>
</dbReference>
<reference evidence="4" key="1">
    <citation type="submission" date="2021-03" db="EMBL/GenBank/DDBJ databases">
        <title>Complete Genome of Pseudoalteromonas xiamenensis STKMTI.2, a new potential marine bacterium producing anti-Vibrio compounds.</title>
        <authorList>
            <person name="Handayani D.P."/>
            <person name="Isnansetyo A."/>
            <person name="Istiqomah I."/>
            <person name="Jumina J."/>
        </authorList>
    </citation>
    <scope>NUCLEOTIDE SEQUENCE</scope>
    <source>
        <strain evidence="4">STKMTI.2</strain>
    </source>
</reference>
<dbReference type="GO" id="GO:0005993">
    <property type="term" value="P:trehalose catabolic process"/>
    <property type="evidence" value="ECO:0007669"/>
    <property type="project" value="TreeGrafter"/>
</dbReference>
<evidence type="ECO:0000259" key="2">
    <source>
        <dbReference type="Pfam" id="PF21152"/>
    </source>
</evidence>
<dbReference type="PANTHER" id="PTHR23403">
    <property type="entry name" value="TREHALASE"/>
    <property type="match status" value="1"/>
</dbReference>
<keyword evidence="1" id="KW-0732">Signal</keyword>
<dbReference type="AlphaFoldDB" id="A0A975DHQ5"/>
<keyword evidence="4" id="KW-0378">Hydrolase</keyword>
<feature type="domain" description="Glucosidase YgjK N-terminal" evidence="2">
    <location>
        <begin position="25"/>
        <end position="271"/>
    </location>
</feature>
<accession>A0A975DHQ5</accession>
<dbReference type="Gene3D" id="3.30.1390.40">
    <property type="entry name" value="Ribosomal protein L30p/L7e"/>
    <property type="match status" value="1"/>
</dbReference>
<dbReference type="EC" id="3.2.1.20" evidence="4"/>
<dbReference type="PANTHER" id="PTHR23403:SF1">
    <property type="entry name" value="TREHALASE"/>
    <property type="match status" value="1"/>
</dbReference>
<proteinExistence type="predicted"/>
<dbReference type="RefSeq" id="WP_208843698.1">
    <property type="nucleotide sequence ID" value="NZ_CP072133.1"/>
</dbReference>
<dbReference type="KEGG" id="pxi:J5O05_04045"/>
<dbReference type="InterPro" id="IPR048450">
    <property type="entry name" value="YgjK_N"/>
</dbReference>
<dbReference type="Proteomes" id="UP000664904">
    <property type="component" value="Chromosome"/>
</dbReference>
<dbReference type="Pfam" id="PF21152">
    <property type="entry name" value="YgjK_N"/>
    <property type="match status" value="1"/>
</dbReference>
<feature type="chain" id="PRO_5037676639" evidence="1">
    <location>
        <begin position="19"/>
        <end position="759"/>
    </location>
</feature>
<dbReference type="InterPro" id="IPR001661">
    <property type="entry name" value="Glyco_hydro_37"/>
</dbReference>
<gene>
    <name evidence="4" type="primary">ygjK</name>
    <name evidence="4" type="ORF">J5O05_04045</name>
</gene>
<dbReference type="GO" id="GO:0004555">
    <property type="term" value="F:alpha,alpha-trehalase activity"/>
    <property type="evidence" value="ECO:0007669"/>
    <property type="project" value="InterPro"/>
</dbReference>
<dbReference type="Gene3D" id="1.10.287.100">
    <property type="match status" value="1"/>
</dbReference>
<dbReference type="InterPro" id="IPR012341">
    <property type="entry name" value="6hp_glycosidase-like_sf"/>
</dbReference>
<name>A0A975DHQ5_9GAMM</name>
<dbReference type="InterPro" id="IPR054491">
    <property type="entry name" value="MGH1-like_GH"/>
</dbReference>
<dbReference type="Gene3D" id="2.70.98.50">
    <property type="entry name" value="putative glycoside hydrolase family protein from bacillus halodurans"/>
    <property type="match status" value="1"/>
</dbReference>
<keyword evidence="4" id="KW-0326">Glycosidase</keyword>
<dbReference type="Gene3D" id="1.50.10.10">
    <property type="match status" value="1"/>
</dbReference>
<keyword evidence="5" id="KW-1185">Reference proteome</keyword>
<dbReference type="NCBIfam" id="NF007525">
    <property type="entry name" value="PRK10137.1"/>
    <property type="match status" value="1"/>
</dbReference>